<evidence type="ECO:0000313" key="3">
    <source>
        <dbReference type="EMBL" id="MET4758731.1"/>
    </source>
</evidence>
<feature type="transmembrane region" description="Helical" evidence="1">
    <location>
        <begin position="148"/>
        <end position="167"/>
    </location>
</feature>
<protein>
    <submittedName>
        <fullName evidence="3">Membrane protein</fullName>
    </submittedName>
</protein>
<dbReference type="RefSeq" id="WP_354008788.1">
    <property type="nucleotide sequence ID" value="NZ_JBEWTA010000001.1"/>
</dbReference>
<reference evidence="3 4" key="1">
    <citation type="submission" date="2024-06" db="EMBL/GenBank/DDBJ databases">
        <title>Genomic Encyclopedia of Type Strains, Phase V (KMG-V): Genome sequencing to study the core and pangenomes of soil and plant-associated prokaryotes.</title>
        <authorList>
            <person name="Whitman W."/>
        </authorList>
    </citation>
    <scope>NUCLEOTIDE SEQUENCE [LARGE SCALE GENOMIC DNA]</scope>
    <source>
        <strain evidence="3 4">NE40</strain>
    </source>
</reference>
<name>A0ABV2SN69_9GAMM</name>
<accession>A0ABV2SN69</accession>
<dbReference type="Pfam" id="PF06181">
    <property type="entry name" value="Urate_ox_N"/>
    <property type="match status" value="1"/>
</dbReference>
<keyword evidence="4" id="KW-1185">Reference proteome</keyword>
<evidence type="ECO:0000256" key="1">
    <source>
        <dbReference type="SAM" id="Phobius"/>
    </source>
</evidence>
<feature type="transmembrane region" description="Helical" evidence="1">
    <location>
        <begin position="252"/>
        <end position="271"/>
    </location>
</feature>
<keyword evidence="1" id="KW-0472">Membrane</keyword>
<sequence length="414" mass="46582">MEFYIQEWLNLLVRWLHITTGIAWIGASFYFNWLEGRLETASPNKKKEGIKGELWAVHGGGFYEINKYHLAPKTLPKTLHWFKWEAYITWFSGMGLLSIIYYWGAESYLLAPESSLTPVQAVTISVVSLLVGWLVYDLLCRSALFEQEVAFSLILFGLITFAAWGYSQLFSGRASYIHVGALMGTMMVGNVFRVIIPSQRKLVTAAENGDESFDPAIARHALLRSRHNNYLTLPLLFIMISGHYAMTYGSEWNWVILSVLAAASVLVRHFFNRRNQGAVLPWLWPSAAVMMLTLAFVIKPQAVAQIPVEEQHAFDEGEVVEIVNARCSTCHSNTPTDVLFQSPPGGLVFLDYPSIVNKADQIYAQSVQTQIMPLANRSGMTDEERQLLGQWYQQLKSEGGQAMKAAVEKAPDKS</sequence>
<proteinExistence type="predicted"/>
<comment type="caution">
    <text evidence="3">The sequence shown here is derived from an EMBL/GenBank/DDBJ whole genome shotgun (WGS) entry which is preliminary data.</text>
</comment>
<feature type="domain" description="Urate oxidase N-terminal" evidence="2">
    <location>
        <begin position="4"/>
        <end position="298"/>
    </location>
</feature>
<dbReference type="InterPro" id="IPR010389">
    <property type="entry name" value="Urate_ox_N"/>
</dbReference>
<gene>
    <name evidence="3" type="ORF">V5J35_003923</name>
</gene>
<feature type="transmembrane region" description="Helical" evidence="1">
    <location>
        <begin position="173"/>
        <end position="192"/>
    </location>
</feature>
<feature type="transmembrane region" description="Helical" evidence="1">
    <location>
        <begin position="12"/>
        <end position="33"/>
    </location>
</feature>
<evidence type="ECO:0000259" key="2">
    <source>
        <dbReference type="Pfam" id="PF06181"/>
    </source>
</evidence>
<organism evidence="3 4">
    <name type="scientific">Endozoicomonas lisbonensis</name>
    <dbReference type="NCBI Taxonomy" id="3120522"/>
    <lineage>
        <taxon>Bacteria</taxon>
        <taxon>Pseudomonadati</taxon>
        <taxon>Pseudomonadota</taxon>
        <taxon>Gammaproteobacteria</taxon>
        <taxon>Oceanospirillales</taxon>
        <taxon>Endozoicomonadaceae</taxon>
        <taxon>Endozoicomonas</taxon>
    </lineage>
</organism>
<feature type="transmembrane region" description="Helical" evidence="1">
    <location>
        <begin position="278"/>
        <end position="298"/>
    </location>
</feature>
<evidence type="ECO:0000313" key="4">
    <source>
        <dbReference type="Proteomes" id="UP001549366"/>
    </source>
</evidence>
<keyword evidence="1" id="KW-0812">Transmembrane</keyword>
<dbReference type="Proteomes" id="UP001549366">
    <property type="component" value="Unassembled WGS sequence"/>
</dbReference>
<feature type="transmembrane region" description="Helical" evidence="1">
    <location>
        <begin position="229"/>
        <end position="246"/>
    </location>
</feature>
<keyword evidence="1" id="KW-1133">Transmembrane helix</keyword>
<feature type="transmembrane region" description="Helical" evidence="1">
    <location>
        <begin position="116"/>
        <end position="136"/>
    </location>
</feature>
<feature type="transmembrane region" description="Helical" evidence="1">
    <location>
        <begin position="86"/>
        <end position="104"/>
    </location>
</feature>
<dbReference type="EMBL" id="JBEWTB010000002">
    <property type="protein sequence ID" value="MET4758731.1"/>
    <property type="molecule type" value="Genomic_DNA"/>
</dbReference>